<dbReference type="Pfam" id="PF13181">
    <property type="entry name" value="TPR_8"/>
    <property type="match status" value="1"/>
</dbReference>
<dbReference type="KEGG" id="vab:WPS_23750"/>
<reference evidence="5 6" key="1">
    <citation type="journal article" date="2022" name="ISME Commun">
        <title>Vulcanimicrobium alpinus gen. nov. sp. nov., the first cultivated representative of the candidate phylum 'Eremiobacterota', is a metabolically versatile aerobic anoxygenic phototroph.</title>
        <authorList>
            <person name="Yabe S."/>
            <person name="Muto K."/>
            <person name="Abe K."/>
            <person name="Yokota A."/>
            <person name="Staudigel H."/>
            <person name="Tebo B.M."/>
        </authorList>
    </citation>
    <scope>NUCLEOTIDE SEQUENCE [LARGE SCALE GENOMIC DNA]</scope>
    <source>
        <strain evidence="5 6">WC8-2</strain>
    </source>
</reference>
<dbReference type="InterPro" id="IPR019734">
    <property type="entry name" value="TPR_rpt"/>
</dbReference>
<sequence length="326" mass="35027">MIRRLFALSLAVSCGVPLLAASPAPAPAPAAARDDYRNAAFTGPLGQGFRGFYTRDFDAARKGFDAALAVIPDNTLALSFMNATVAQTPGALDSLVNDEEDALAKNPKSALVHIRLGFSYLFASLAGRDRTVDAREEFNAAVQLDPASQAAHTGLGIMREAERSANRAKTEFLAALASDPHNVLAREYLAEIYQIDLKDPQRALTTIIDVPNHVPDYADIYFHIASVMHDLQQYDAAVSYITRGLQADVGHVGESGQHGYTLLARIYLDEKKPDDARRVLKASITAGSDVAYASTLLRKIDNGDYGKVTPAPSPLASATPASKKKK</sequence>
<dbReference type="Gene3D" id="1.25.40.10">
    <property type="entry name" value="Tetratricopeptide repeat domain"/>
    <property type="match status" value="1"/>
</dbReference>
<keyword evidence="4" id="KW-0732">Signal</keyword>
<dbReference type="PANTHER" id="PTHR14027:SF2">
    <property type="entry name" value="RNA POLYMERASE-ASSOCIATED PROTEIN CTR9 HOMOLOG"/>
    <property type="match status" value="1"/>
</dbReference>
<dbReference type="AlphaFoldDB" id="A0AAN1XXD3"/>
<dbReference type="PANTHER" id="PTHR14027">
    <property type="entry name" value="RNA POLYMERASE-ASSOCIATED PROTEIN CTR9"/>
    <property type="match status" value="1"/>
</dbReference>
<keyword evidence="2" id="KW-0802">TPR repeat</keyword>
<dbReference type="Proteomes" id="UP001317532">
    <property type="component" value="Chromosome"/>
</dbReference>
<organism evidence="5 6">
    <name type="scientific">Vulcanimicrobium alpinum</name>
    <dbReference type="NCBI Taxonomy" id="3016050"/>
    <lineage>
        <taxon>Bacteria</taxon>
        <taxon>Bacillati</taxon>
        <taxon>Vulcanimicrobiota</taxon>
        <taxon>Vulcanimicrobiia</taxon>
        <taxon>Vulcanimicrobiales</taxon>
        <taxon>Vulcanimicrobiaceae</taxon>
        <taxon>Vulcanimicrobium</taxon>
    </lineage>
</organism>
<gene>
    <name evidence="5" type="ORF">WPS_23750</name>
</gene>
<feature type="compositionally biased region" description="Low complexity" evidence="3">
    <location>
        <begin position="314"/>
        <end position="326"/>
    </location>
</feature>
<accession>A0AAN1XXD3</accession>
<evidence type="ECO:0000313" key="5">
    <source>
        <dbReference type="EMBL" id="BDE07099.1"/>
    </source>
</evidence>
<proteinExistence type="predicted"/>
<dbReference type="GO" id="GO:0006355">
    <property type="term" value="P:regulation of DNA-templated transcription"/>
    <property type="evidence" value="ECO:0007669"/>
    <property type="project" value="InterPro"/>
</dbReference>
<feature type="signal peptide" evidence="4">
    <location>
        <begin position="1"/>
        <end position="20"/>
    </location>
</feature>
<keyword evidence="6" id="KW-1185">Reference proteome</keyword>
<name>A0AAN1XXD3_UNVUL</name>
<evidence type="ECO:0000256" key="3">
    <source>
        <dbReference type="SAM" id="MobiDB-lite"/>
    </source>
</evidence>
<dbReference type="GO" id="GO:0006368">
    <property type="term" value="P:transcription elongation by RNA polymerase II"/>
    <property type="evidence" value="ECO:0007669"/>
    <property type="project" value="TreeGrafter"/>
</dbReference>
<feature type="region of interest" description="Disordered" evidence="3">
    <location>
        <begin position="302"/>
        <end position="326"/>
    </location>
</feature>
<dbReference type="GO" id="GO:0000993">
    <property type="term" value="F:RNA polymerase II complex binding"/>
    <property type="evidence" value="ECO:0007669"/>
    <property type="project" value="TreeGrafter"/>
</dbReference>
<evidence type="ECO:0008006" key="7">
    <source>
        <dbReference type="Google" id="ProtNLM"/>
    </source>
</evidence>
<protein>
    <recommendedName>
        <fullName evidence="7">Tetratricopeptide repeat protein</fullName>
    </recommendedName>
</protein>
<dbReference type="InterPro" id="IPR011990">
    <property type="entry name" value="TPR-like_helical_dom_sf"/>
</dbReference>
<keyword evidence="1" id="KW-0677">Repeat</keyword>
<dbReference type="InterPro" id="IPR031101">
    <property type="entry name" value="Ctr9"/>
</dbReference>
<evidence type="ECO:0000256" key="2">
    <source>
        <dbReference type="ARBA" id="ARBA00022803"/>
    </source>
</evidence>
<evidence type="ECO:0000256" key="1">
    <source>
        <dbReference type="ARBA" id="ARBA00022737"/>
    </source>
</evidence>
<dbReference type="EMBL" id="AP025523">
    <property type="protein sequence ID" value="BDE07099.1"/>
    <property type="molecule type" value="Genomic_DNA"/>
</dbReference>
<evidence type="ECO:0000256" key="4">
    <source>
        <dbReference type="SAM" id="SignalP"/>
    </source>
</evidence>
<feature type="chain" id="PRO_5042848987" description="Tetratricopeptide repeat protein" evidence="4">
    <location>
        <begin position="21"/>
        <end position="326"/>
    </location>
</feature>
<evidence type="ECO:0000313" key="6">
    <source>
        <dbReference type="Proteomes" id="UP001317532"/>
    </source>
</evidence>
<dbReference type="RefSeq" id="WP_317994714.1">
    <property type="nucleotide sequence ID" value="NZ_AP025523.1"/>
</dbReference>
<dbReference type="SUPFAM" id="SSF48452">
    <property type="entry name" value="TPR-like"/>
    <property type="match status" value="1"/>
</dbReference>